<dbReference type="PANTHER" id="PTHR43685:SF2">
    <property type="entry name" value="GLYCOSYLTRANSFERASE 2-LIKE DOMAIN-CONTAINING PROTEIN"/>
    <property type="match status" value="1"/>
</dbReference>
<dbReference type="Pfam" id="PF00535">
    <property type="entry name" value="Glycos_transf_2"/>
    <property type="match status" value="1"/>
</dbReference>
<dbReference type="InterPro" id="IPR029044">
    <property type="entry name" value="Nucleotide-diphossugar_trans"/>
</dbReference>
<name>A0A0C4WNX7_9GAMM</name>
<keyword evidence="3" id="KW-1185">Reference proteome</keyword>
<dbReference type="Proteomes" id="UP000068210">
    <property type="component" value="Chromosome"/>
</dbReference>
<dbReference type="CDD" id="cd00761">
    <property type="entry name" value="Glyco_tranf_GTA_type"/>
    <property type="match status" value="1"/>
</dbReference>
<evidence type="ECO:0000313" key="3">
    <source>
        <dbReference type="Proteomes" id="UP000068210"/>
    </source>
</evidence>
<dbReference type="STRING" id="1328314.Achr_17890"/>
<proteinExistence type="predicted"/>
<dbReference type="GO" id="GO:0016740">
    <property type="term" value="F:transferase activity"/>
    <property type="evidence" value="ECO:0007669"/>
    <property type="project" value="UniProtKB-KW"/>
</dbReference>
<organism evidence="2 3">
    <name type="scientific">Azotobacter chroococcum NCIMB 8003</name>
    <dbReference type="NCBI Taxonomy" id="1328314"/>
    <lineage>
        <taxon>Bacteria</taxon>
        <taxon>Pseudomonadati</taxon>
        <taxon>Pseudomonadota</taxon>
        <taxon>Gammaproteobacteria</taxon>
        <taxon>Pseudomonadales</taxon>
        <taxon>Pseudomonadaceae</taxon>
        <taxon>Azotobacter</taxon>
    </lineage>
</organism>
<accession>A0A0C4WNX7</accession>
<gene>
    <name evidence="2" type="ORF">Achr_17890</name>
</gene>
<dbReference type="PANTHER" id="PTHR43685">
    <property type="entry name" value="GLYCOSYLTRANSFERASE"/>
    <property type="match status" value="1"/>
</dbReference>
<dbReference type="InterPro" id="IPR050834">
    <property type="entry name" value="Glycosyltransf_2"/>
</dbReference>
<sequence length="303" mass="35687">MRSNPLVSIYIPTHNRAEKLERALRSVLNQTYENCEILICDDGSTDKTSGWISKLAEDNPKIRYFRNPDPRGACSARNLGIFAARGEFITGLDDDDEFLPERLERLLQVWDDQYAFVCSNFLSKRPDQEARPYYASEECRLTLQQLLFKNLASNQVLTRTVRLQNIGGFREGVRRLQDWDTWLRLCSRYGGKFYRERTPLYIMHHDHEVDALRVSRNITLDIALEELCERNKDIYDETSSYLLTSYARLIRKEFSLKDMWKNTLYKKNTTPIRAYVRQHMSKCRNRVSPLLHQTLKNLGFKPD</sequence>
<evidence type="ECO:0000313" key="2">
    <source>
        <dbReference type="EMBL" id="AJE21245.1"/>
    </source>
</evidence>
<dbReference type="SUPFAM" id="SSF53448">
    <property type="entry name" value="Nucleotide-diphospho-sugar transferases"/>
    <property type="match status" value="1"/>
</dbReference>
<keyword evidence="2" id="KW-0808">Transferase</keyword>
<dbReference type="KEGG" id="acx:Achr_17890"/>
<dbReference type="InterPro" id="IPR001173">
    <property type="entry name" value="Glyco_trans_2-like"/>
</dbReference>
<dbReference type="HOGENOM" id="CLU_025996_0_5_6"/>
<dbReference type="AlphaFoldDB" id="A0A0C4WNX7"/>
<feature type="domain" description="Glycosyltransferase 2-like" evidence="1">
    <location>
        <begin position="8"/>
        <end position="133"/>
    </location>
</feature>
<protein>
    <submittedName>
        <fullName evidence="2">Glycosyl transferase, group 2 family, anthrose biosynthesis</fullName>
    </submittedName>
</protein>
<dbReference type="Gene3D" id="3.90.550.10">
    <property type="entry name" value="Spore Coat Polysaccharide Biosynthesis Protein SpsA, Chain A"/>
    <property type="match status" value="1"/>
</dbReference>
<dbReference type="RefSeq" id="WP_082045397.1">
    <property type="nucleotide sequence ID" value="NZ_CP010415.1"/>
</dbReference>
<dbReference type="EMBL" id="CP010415">
    <property type="protein sequence ID" value="AJE21245.1"/>
    <property type="molecule type" value="Genomic_DNA"/>
</dbReference>
<evidence type="ECO:0000259" key="1">
    <source>
        <dbReference type="Pfam" id="PF00535"/>
    </source>
</evidence>
<reference evidence="2 3" key="1">
    <citation type="journal article" date="2015" name="PLoS ONE">
        <title>Azotobacter Genomes: The Genome of Azotobacter chroococcum NCIMB 8003 (ATCC 4412).</title>
        <authorList>
            <person name="Robson R.L."/>
            <person name="Jones R."/>
            <person name="Robson R.M."/>
            <person name="Schwartz A."/>
            <person name="Richardson T.H."/>
        </authorList>
    </citation>
    <scope>NUCLEOTIDE SEQUENCE [LARGE SCALE GENOMIC DNA]</scope>
    <source>
        <strain evidence="2 3">NCIMB 8003</strain>
    </source>
</reference>